<feature type="binding site" evidence="10">
    <location>
        <position position="272"/>
    </location>
    <ligand>
        <name>ADP</name>
        <dbReference type="ChEBI" id="CHEBI:456216"/>
    </ligand>
</feature>
<reference evidence="15 17" key="1">
    <citation type="journal article" date="2016" name="Plant Dis.">
        <title>Improved production of propionic acid using genome shuffling.</title>
        <authorList>
            <person name="Luna-Flores C.H."/>
            <person name="Palfreyman R.W."/>
            <person name="Kromer J.O."/>
            <person name="Nielsen L.K."/>
            <person name="Marcellin E."/>
        </authorList>
    </citation>
    <scope>NUCLEOTIDE SEQUENCE [LARGE SCALE GENOMIC DNA]</scope>
    <source>
        <strain evidence="15 17">F3E8</strain>
    </source>
</reference>
<keyword evidence="4 10" id="KW-0547">Nucleotide-binding</keyword>
<dbReference type="PROSITE" id="PS00445">
    <property type="entry name" value="FGGY_KINASES_2"/>
    <property type="match status" value="1"/>
</dbReference>
<feature type="binding site" evidence="10">
    <location>
        <position position="316"/>
    </location>
    <ligand>
        <name>ADP</name>
        <dbReference type="ChEBI" id="CHEBI:456216"/>
    </ligand>
</feature>
<evidence type="ECO:0000256" key="1">
    <source>
        <dbReference type="ARBA" id="ARBA00005190"/>
    </source>
</evidence>
<dbReference type="FunFam" id="3.30.420.40:FF:000007">
    <property type="entry name" value="Glycerol kinase"/>
    <property type="match status" value="1"/>
</dbReference>
<evidence type="ECO:0000256" key="11">
    <source>
        <dbReference type="RuleBase" id="RU003733"/>
    </source>
</evidence>
<evidence type="ECO:0000313" key="17">
    <source>
        <dbReference type="Proteomes" id="UP000178666"/>
    </source>
</evidence>
<sequence length="509" mass="55389">MSEQQYILAIDEGTTSARAIVFDHSGHVVAIGQQEFEQILPRAGWVEHNPVEIITAVNEVVGQALVKAGINRHQLAAVGVTNQRETTVVWDKNTGEPVYNAIVWQDGRTGAIVDEIAGGDPLGTERYRQITGENISNYPSAPKVKWILDNVDGARERAEAGDLLFGTADTWVVWNLTGGVNGGVHVTDVTNASRTLLMDVRTLEWREDICKDFGIPMSMLPEIKSSSEIYGYGAKNSLLIDTPIAGILGDQQAATFGQACFEPGNVKNTYGTGCFVLMNTGEEPVFSKNGLLTTVCYKLGDQKTVYALEGSVAVAGSLVQWLRDNLRMIDSAPEIEELANTVEDNGGAYIVPAFSGLFAPYWRNEARGALVGLTRYVNRGHLARAVIEATAFQTRDVVGAMNADSGVPITELKVDGGMTANNTLMQFQADQVGVPVIRPVVAETTALGAAYAAGIAVGFWAGEQDVIDNWAEDKRWEPKGDREENDRLYRNWEKAVTKTFDWVDADVKD</sequence>
<dbReference type="FunFam" id="3.30.420.40:FF:000008">
    <property type="entry name" value="Glycerol kinase"/>
    <property type="match status" value="1"/>
</dbReference>
<evidence type="ECO:0000259" key="12">
    <source>
        <dbReference type="Pfam" id="PF00370"/>
    </source>
</evidence>
<feature type="binding site" evidence="10">
    <location>
        <position position="272"/>
    </location>
    <ligand>
        <name>ATP</name>
        <dbReference type="ChEBI" id="CHEBI:30616"/>
    </ligand>
</feature>
<evidence type="ECO:0000256" key="7">
    <source>
        <dbReference type="ARBA" id="ARBA00022840"/>
    </source>
</evidence>
<dbReference type="RefSeq" id="WP_062819735.1">
    <property type="nucleotide sequence ID" value="NZ_CP014352.1"/>
</dbReference>
<dbReference type="PANTHER" id="PTHR10196">
    <property type="entry name" value="SUGAR KINASE"/>
    <property type="match status" value="1"/>
</dbReference>
<gene>
    <name evidence="10 14" type="primary">glpK</name>
    <name evidence="15" type="ORF">A8L58_11170</name>
    <name evidence="14" type="ORF">AXH35_09730</name>
</gene>
<evidence type="ECO:0000256" key="9">
    <source>
        <dbReference type="ARBA" id="ARBA00054633"/>
    </source>
</evidence>
<evidence type="ECO:0000313" key="15">
    <source>
        <dbReference type="EMBL" id="AOZ47155.1"/>
    </source>
</evidence>
<dbReference type="InterPro" id="IPR005999">
    <property type="entry name" value="Glycerol_kin"/>
</dbReference>
<feature type="binding site" evidence="10">
    <location>
        <position position="14"/>
    </location>
    <ligand>
        <name>sn-glycerol 3-phosphate</name>
        <dbReference type="ChEBI" id="CHEBI:57597"/>
    </ligand>
</feature>
<dbReference type="Proteomes" id="UP000178666">
    <property type="component" value="Chromosome"/>
</dbReference>
<dbReference type="EC" id="2.7.1.30" evidence="10"/>
<feature type="binding site" evidence="10">
    <location>
        <position position="18"/>
    </location>
    <ligand>
        <name>ADP</name>
        <dbReference type="ChEBI" id="CHEBI:456216"/>
    </ligand>
</feature>
<proteinExistence type="inferred from homology"/>
<dbReference type="Gene3D" id="3.30.420.40">
    <property type="match status" value="2"/>
</dbReference>
<dbReference type="GO" id="GO:0004370">
    <property type="term" value="F:glycerol kinase activity"/>
    <property type="evidence" value="ECO:0007669"/>
    <property type="project" value="UniProtKB-UniRule"/>
</dbReference>
<accession>A0AAC8YFV6</accession>
<dbReference type="AlphaFoldDB" id="A0AAC8YFV6"/>
<feature type="binding site" evidence="10">
    <location>
        <position position="16"/>
    </location>
    <ligand>
        <name>ATP</name>
        <dbReference type="ChEBI" id="CHEBI:30616"/>
    </ligand>
</feature>
<dbReference type="GO" id="GO:0019563">
    <property type="term" value="P:glycerol catabolic process"/>
    <property type="evidence" value="ECO:0007669"/>
    <property type="project" value="UniProtKB-UniRule"/>
</dbReference>
<keyword evidence="3 10" id="KW-0808">Transferase</keyword>
<name>A0AAC8YFV6_9ACTN</name>
<evidence type="ECO:0000256" key="6">
    <source>
        <dbReference type="ARBA" id="ARBA00022798"/>
    </source>
</evidence>
<feature type="binding site" evidence="10">
    <location>
        <position position="251"/>
    </location>
    <ligand>
        <name>glycerol</name>
        <dbReference type="ChEBI" id="CHEBI:17754"/>
    </ligand>
</feature>
<feature type="binding site" evidence="10">
    <location>
        <position position="15"/>
    </location>
    <ligand>
        <name>ATP</name>
        <dbReference type="ChEBI" id="CHEBI:30616"/>
    </ligand>
</feature>
<keyword evidence="7 10" id="KW-0067">ATP-binding</keyword>
<feature type="binding site" evidence="10">
    <location>
        <position position="421"/>
    </location>
    <ligand>
        <name>ADP</name>
        <dbReference type="ChEBI" id="CHEBI:456216"/>
    </ligand>
</feature>
<dbReference type="EMBL" id="CP015970">
    <property type="protein sequence ID" value="AOZ47155.1"/>
    <property type="molecule type" value="Genomic_DNA"/>
</dbReference>
<protein>
    <recommendedName>
        <fullName evidence="10">Glycerol kinase</fullName>
        <ecNumber evidence="10">2.7.1.30</ecNumber>
    </recommendedName>
    <alternativeName>
        <fullName evidence="10">ATP:glycerol 3-phosphotransferase</fullName>
    </alternativeName>
    <alternativeName>
        <fullName evidence="10">Glycerokinase</fullName>
        <shortName evidence="10">GK</shortName>
    </alternativeName>
</protein>
<evidence type="ECO:0000256" key="3">
    <source>
        <dbReference type="ARBA" id="ARBA00022679"/>
    </source>
</evidence>
<dbReference type="InterPro" id="IPR018484">
    <property type="entry name" value="FGGY_N"/>
</dbReference>
<feature type="binding site" evidence="10">
    <location>
        <position position="85"/>
    </location>
    <ligand>
        <name>glycerol</name>
        <dbReference type="ChEBI" id="CHEBI:17754"/>
    </ligand>
</feature>
<evidence type="ECO:0000313" key="16">
    <source>
        <dbReference type="Proteomes" id="UP000075221"/>
    </source>
</evidence>
<evidence type="ECO:0000259" key="13">
    <source>
        <dbReference type="Pfam" id="PF02782"/>
    </source>
</evidence>
<comment type="similarity">
    <text evidence="2 10 11">Belongs to the FGGY kinase family.</text>
</comment>
<dbReference type="EMBL" id="CP014352">
    <property type="protein sequence ID" value="AMS05689.1"/>
    <property type="molecule type" value="Genomic_DNA"/>
</dbReference>
<dbReference type="PANTHER" id="PTHR10196:SF69">
    <property type="entry name" value="GLYCEROL KINASE"/>
    <property type="match status" value="1"/>
</dbReference>
<feature type="binding site" evidence="10">
    <location>
        <position position="417"/>
    </location>
    <ligand>
        <name>ATP</name>
        <dbReference type="ChEBI" id="CHEBI:30616"/>
    </ligand>
</feature>
<dbReference type="GO" id="GO:0005829">
    <property type="term" value="C:cytosol"/>
    <property type="evidence" value="ECO:0007669"/>
    <property type="project" value="TreeGrafter"/>
</dbReference>
<dbReference type="InterPro" id="IPR043129">
    <property type="entry name" value="ATPase_NBD"/>
</dbReference>
<reference evidence="14 16" key="2">
    <citation type="submission" date="2016-02" db="EMBL/GenBank/DDBJ databases">
        <title>Complete Genome Sequence of Propionibacterium acidipropionici ATCC 55737.</title>
        <authorList>
            <person name="Luna Flores C.H."/>
            <person name="Nielsen L.K."/>
            <person name="Marcellin E."/>
        </authorList>
    </citation>
    <scope>NUCLEOTIDE SEQUENCE [LARGE SCALE GENOMIC DNA]</scope>
    <source>
        <strain evidence="14 16">ATCC 55737</strain>
    </source>
</reference>
<feature type="binding site" evidence="10">
    <location>
        <position position="250"/>
    </location>
    <ligand>
        <name>sn-glycerol 3-phosphate</name>
        <dbReference type="ChEBI" id="CHEBI:57597"/>
    </ligand>
</feature>
<comment type="pathway">
    <text evidence="1 10">Polyol metabolism; glycerol degradation via glycerol kinase pathway; sn-glycerol 3-phosphate from glycerol: step 1/1.</text>
</comment>
<feature type="binding site" evidence="10">
    <location>
        <position position="14"/>
    </location>
    <ligand>
        <name>ADP</name>
        <dbReference type="ChEBI" id="CHEBI:456216"/>
    </ligand>
</feature>
<feature type="domain" description="Carbohydrate kinase FGGY C-terminal" evidence="13">
    <location>
        <begin position="267"/>
        <end position="456"/>
    </location>
</feature>
<feature type="binding site" evidence="10">
    <location>
        <position position="316"/>
    </location>
    <ligand>
        <name>ATP</name>
        <dbReference type="ChEBI" id="CHEBI:30616"/>
    </ligand>
</feature>
<dbReference type="NCBIfam" id="TIGR01311">
    <property type="entry name" value="glycerol_kin"/>
    <property type="match status" value="1"/>
</dbReference>
<evidence type="ECO:0000256" key="2">
    <source>
        <dbReference type="ARBA" id="ARBA00009156"/>
    </source>
</evidence>
<dbReference type="SUPFAM" id="SSF53067">
    <property type="entry name" value="Actin-like ATPase domain"/>
    <property type="match status" value="2"/>
</dbReference>
<feature type="binding site" evidence="10">
    <location>
        <position position="85"/>
    </location>
    <ligand>
        <name>sn-glycerol 3-phosphate</name>
        <dbReference type="ChEBI" id="CHEBI:57597"/>
    </ligand>
</feature>
<dbReference type="GO" id="GO:0006072">
    <property type="term" value="P:glycerol-3-phosphate metabolic process"/>
    <property type="evidence" value="ECO:0007669"/>
    <property type="project" value="InterPro"/>
</dbReference>
<keyword evidence="17" id="KW-1185">Reference proteome</keyword>
<feature type="binding site" evidence="10">
    <location>
        <position position="250"/>
    </location>
    <ligand>
        <name>glycerol</name>
        <dbReference type="ChEBI" id="CHEBI:17754"/>
    </ligand>
</feature>
<dbReference type="Proteomes" id="UP000075221">
    <property type="component" value="Chromosome"/>
</dbReference>
<feature type="binding site" evidence="10">
    <location>
        <position position="14"/>
    </location>
    <ligand>
        <name>ATP</name>
        <dbReference type="ChEBI" id="CHEBI:30616"/>
    </ligand>
</feature>
<comment type="activity regulation">
    <text evidence="10">Inhibited by fructose 1,6-bisphosphate (FBP).</text>
</comment>
<feature type="domain" description="Carbohydrate kinase FGGY N-terminal" evidence="12">
    <location>
        <begin position="6"/>
        <end position="257"/>
    </location>
</feature>
<feature type="binding site" evidence="10">
    <location>
        <position position="84"/>
    </location>
    <ligand>
        <name>sn-glycerol 3-phosphate</name>
        <dbReference type="ChEBI" id="CHEBI:57597"/>
    </ligand>
</feature>
<comment type="catalytic activity">
    <reaction evidence="8 10">
        <text>glycerol + ATP = sn-glycerol 3-phosphate + ADP + H(+)</text>
        <dbReference type="Rhea" id="RHEA:21644"/>
        <dbReference type="ChEBI" id="CHEBI:15378"/>
        <dbReference type="ChEBI" id="CHEBI:17754"/>
        <dbReference type="ChEBI" id="CHEBI:30616"/>
        <dbReference type="ChEBI" id="CHEBI:57597"/>
        <dbReference type="ChEBI" id="CHEBI:456216"/>
        <dbReference type="EC" id="2.7.1.30"/>
    </reaction>
</comment>
<dbReference type="PIRSF" id="PIRSF000538">
    <property type="entry name" value="GlpK"/>
    <property type="match status" value="1"/>
</dbReference>
<dbReference type="HAMAP" id="MF_00186">
    <property type="entry name" value="Glycerol_kin"/>
    <property type="match status" value="1"/>
</dbReference>
<keyword evidence="5 10" id="KW-0418">Kinase</keyword>
<evidence type="ECO:0000256" key="10">
    <source>
        <dbReference type="HAMAP-Rule" id="MF_00186"/>
    </source>
</evidence>
<dbReference type="Pfam" id="PF02782">
    <property type="entry name" value="FGGY_C"/>
    <property type="match status" value="1"/>
</dbReference>
<dbReference type="GO" id="GO:0005524">
    <property type="term" value="F:ATP binding"/>
    <property type="evidence" value="ECO:0007669"/>
    <property type="project" value="UniProtKB-UniRule"/>
</dbReference>
<comment type="function">
    <text evidence="9 10">Key enzyme in the regulation of glycerol uptake and metabolism. Catalyzes the phosphorylation of glycerol to yield sn-glycerol 3-phosphate.</text>
</comment>
<feature type="binding site" evidence="10">
    <location>
        <position position="138"/>
    </location>
    <ligand>
        <name>glycerol</name>
        <dbReference type="ChEBI" id="CHEBI:17754"/>
    </ligand>
</feature>
<evidence type="ECO:0000256" key="4">
    <source>
        <dbReference type="ARBA" id="ARBA00022741"/>
    </source>
</evidence>
<dbReference type="InterPro" id="IPR000577">
    <property type="entry name" value="Carb_kinase_FGGY"/>
</dbReference>
<feature type="binding site" evidence="10">
    <location>
        <position position="138"/>
    </location>
    <ligand>
        <name>sn-glycerol 3-phosphate</name>
        <dbReference type="ChEBI" id="CHEBI:57597"/>
    </ligand>
</feature>
<feature type="binding site" evidence="10">
    <location>
        <position position="84"/>
    </location>
    <ligand>
        <name>glycerol</name>
        <dbReference type="ChEBI" id="CHEBI:17754"/>
    </ligand>
</feature>
<keyword evidence="6 10" id="KW-0319">Glycerol metabolism</keyword>
<evidence type="ECO:0000313" key="14">
    <source>
        <dbReference type="EMBL" id="AMS05689.1"/>
    </source>
</evidence>
<feature type="binding site" evidence="10">
    <location>
        <position position="320"/>
    </location>
    <ligand>
        <name>ATP</name>
        <dbReference type="ChEBI" id="CHEBI:30616"/>
    </ligand>
</feature>
<dbReference type="PROSITE" id="PS00933">
    <property type="entry name" value="FGGY_KINASES_1"/>
    <property type="match status" value="1"/>
</dbReference>
<feature type="binding site" evidence="10">
    <location>
        <position position="417"/>
    </location>
    <ligand>
        <name>ADP</name>
        <dbReference type="ChEBI" id="CHEBI:456216"/>
    </ligand>
</feature>
<evidence type="ECO:0000256" key="5">
    <source>
        <dbReference type="ARBA" id="ARBA00022777"/>
    </source>
</evidence>
<dbReference type="InterPro" id="IPR018485">
    <property type="entry name" value="FGGY_C"/>
</dbReference>
<dbReference type="CDD" id="cd07769">
    <property type="entry name" value="ASKHA_NBD_FGGY_GK"/>
    <property type="match status" value="1"/>
</dbReference>
<dbReference type="Pfam" id="PF00370">
    <property type="entry name" value="FGGY_N"/>
    <property type="match status" value="1"/>
</dbReference>
<dbReference type="InterPro" id="IPR018483">
    <property type="entry name" value="Carb_kinase_FGGY_CS"/>
</dbReference>
<evidence type="ECO:0000256" key="8">
    <source>
        <dbReference type="ARBA" id="ARBA00052101"/>
    </source>
</evidence>
<organism evidence="14 16">
    <name type="scientific">Acidipropionibacterium acidipropionici</name>
    <dbReference type="NCBI Taxonomy" id="1748"/>
    <lineage>
        <taxon>Bacteria</taxon>
        <taxon>Bacillati</taxon>
        <taxon>Actinomycetota</taxon>
        <taxon>Actinomycetes</taxon>
        <taxon>Propionibacteriales</taxon>
        <taxon>Propionibacteriaceae</taxon>
        <taxon>Acidipropionibacterium</taxon>
    </lineage>
</organism>
<dbReference type="NCBIfam" id="NF000756">
    <property type="entry name" value="PRK00047.1"/>
    <property type="match status" value="1"/>
</dbReference>